<dbReference type="GO" id="GO:0009507">
    <property type="term" value="C:chloroplast"/>
    <property type="evidence" value="ECO:0007669"/>
    <property type="project" value="TreeGrafter"/>
</dbReference>
<evidence type="ECO:0000259" key="2">
    <source>
        <dbReference type="PROSITE" id="PS50076"/>
    </source>
</evidence>
<accession>A0A4S8IWU3</accession>
<organism evidence="3 4">
    <name type="scientific">Musa balbisiana</name>
    <name type="common">Banana</name>
    <dbReference type="NCBI Taxonomy" id="52838"/>
    <lineage>
        <taxon>Eukaryota</taxon>
        <taxon>Viridiplantae</taxon>
        <taxon>Streptophyta</taxon>
        <taxon>Embryophyta</taxon>
        <taxon>Tracheophyta</taxon>
        <taxon>Spermatophyta</taxon>
        <taxon>Magnoliopsida</taxon>
        <taxon>Liliopsida</taxon>
        <taxon>Zingiberales</taxon>
        <taxon>Musaceae</taxon>
        <taxon>Musa</taxon>
    </lineage>
</organism>
<dbReference type="Pfam" id="PF00226">
    <property type="entry name" value="DnaJ"/>
    <property type="match status" value="1"/>
</dbReference>
<dbReference type="PROSITE" id="PS00636">
    <property type="entry name" value="DNAJ_1"/>
    <property type="match status" value="1"/>
</dbReference>
<evidence type="ECO:0000313" key="3">
    <source>
        <dbReference type="EMBL" id="THU53305.1"/>
    </source>
</evidence>
<gene>
    <name evidence="3" type="ORF">C4D60_Mb10t13020</name>
</gene>
<dbReference type="CDD" id="cd06257">
    <property type="entry name" value="DnaJ"/>
    <property type="match status" value="1"/>
</dbReference>
<dbReference type="PROSITE" id="PS50076">
    <property type="entry name" value="DNAJ_2"/>
    <property type="match status" value="1"/>
</dbReference>
<dbReference type="Gene3D" id="1.10.287.110">
    <property type="entry name" value="DnaJ domain"/>
    <property type="match status" value="1"/>
</dbReference>
<dbReference type="InterPro" id="IPR018253">
    <property type="entry name" value="DnaJ_domain_CS"/>
</dbReference>
<dbReference type="STRING" id="52838.A0A4S8IWU3"/>
<dbReference type="AlphaFoldDB" id="A0A4S8IWU3"/>
<proteinExistence type="predicted"/>
<comment type="caution">
    <text evidence="3">The sequence shown here is derived from an EMBL/GenBank/DDBJ whole genome shotgun (WGS) entry which is preliminary data.</text>
</comment>
<feature type="domain" description="J" evidence="2">
    <location>
        <begin position="71"/>
        <end position="138"/>
    </location>
</feature>
<dbReference type="PANTHER" id="PTHR45090:SF4">
    <property type="entry name" value="J DOMAIN-CONTAINING PROTEIN"/>
    <property type="match status" value="1"/>
</dbReference>
<name>A0A4S8IWU3_MUSBA</name>
<dbReference type="SMART" id="SM00271">
    <property type="entry name" value="DnaJ"/>
    <property type="match status" value="1"/>
</dbReference>
<dbReference type="InterPro" id="IPR001623">
    <property type="entry name" value="DnaJ_domain"/>
</dbReference>
<dbReference type="GO" id="GO:0005783">
    <property type="term" value="C:endoplasmic reticulum"/>
    <property type="evidence" value="ECO:0007669"/>
    <property type="project" value="UniProtKB-ARBA"/>
</dbReference>
<evidence type="ECO:0000313" key="4">
    <source>
        <dbReference type="Proteomes" id="UP000317650"/>
    </source>
</evidence>
<dbReference type="InterPro" id="IPR053232">
    <property type="entry name" value="DnaJ_C/III_chloroplastic"/>
</dbReference>
<sequence length="206" mass="23234">MTAGLVVCRNRTYPSPTTTRVGGGGGGGGGSVRFGRVQLQWSGGGWPSLRLSNFRPRAAVEEGFVRENAGSFYDLLGVPAIGSPSAIKKAYKQLARKYHPDVSPPERVAEYTRRFIEVHEAYETLSDPGRRAIYDRDLTRSLPLAFSARRCRFDEEPEERSGWRNHWQDQLTELKRRSMNGSSKDKLSWGAQMRRRRAESSREEVA</sequence>
<dbReference type="EMBL" id="PYDT01000008">
    <property type="protein sequence ID" value="THU53305.1"/>
    <property type="molecule type" value="Genomic_DNA"/>
</dbReference>
<protein>
    <recommendedName>
        <fullName evidence="2">J domain-containing protein</fullName>
    </recommendedName>
</protein>
<feature type="region of interest" description="Disordered" evidence="1">
    <location>
        <begin position="174"/>
        <end position="206"/>
    </location>
</feature>
<dbReference type="InterPro" id="IPR036869">
    <property type="entry name" value="J_dom_sf"/>
</dbReference>
<dbReference type="SUPFAM" id="SSF46565">
    <property type="entry name" value="Chaperone J-domain"/>
    <property type="match status" value="1"/>
</dbReference>
<dbReference type="PRINTS" id="PR00625">
    <property type="entry name" value="JDOMAIN"/>
</dbReference>
<keyword evidence="4" id="KW-1185">Reference proteome</keyword>
<evidence type="ECO:0000256" key="1">
    <source>
        <dbReference type="SAM" id="MobiDB-lite"/>
    </source>
</evidence>
<dbReference type="PANTHER" id="PTHR45090">
    <property type="entry name" value="CHAPERONE PROTEIN DNAJ 20 CHLOROPLASTIC"/>
    <property type="match status" value="1"/>
</dbReference>
<dbReference type="Proteomes" id="UP000317650">
    <property type="component" value="Chromosome 10"/>
</dbReference>
<reference evidence="3 4" key="1">
    <citation type="journal article" date="2019" name="Nat. Plants">
        <title>Genome sequencing of Musa balbisiana reveals subgenome evolution and function divergence in polyploid bananas.</title>
        <authorList>
            <person name="Yao X."/>
        </authorList>
    </citation>
    <scope>NUCLEOTIDE SEQUENCE [LARGE SCALE GENOMIC DNA]</scope>
    <source>
        <strain evidence="4">cv. DH-PKW</strain>
        <tissue evidence="3">Leaves</tissue>
    </source>
</reference>